<accession>A0ABU5GXH2</accession>
<feature type="region of interest" description="Disordered" evidence="1">
    <location>
        <begin position="261"/>
        <end position="283"/>
    </location>
</feature>
<proteinExistence type="predicted"/>
<protein>
    <submittedName>
        <fullName evidence="2">DUF6068 family protein</fullName>
    </submittedName>
</protein>
<gene>
    <name evidence="2" type="ORF">SYV04_05825</name>
</gene>
<keyword evidence="3" id="KW-1185">Reference proteome</keyword>
<dbReference type="Proteomes" id="UP001291309">
    <property type="component" value="Unassembled WGS sequence"/>
</dbReference>
<feature type="region of interest" description="Disordered" evidence="1">
    <location>
        <begin position="95"/>
        <end position="114"/>
    </location>
</feature>
<dbReference type="EMBL" id="JAXIVS010000002">
    <property type="protein sequence ID" value="MDY7225889.1"/>
    <property type="molecule type" value="Genomic_DNA"/>
</dbReference>
<dbReference type="Pfam" id="PF19544">
    <property type="entry name" value="DUF6068"/>
    <property type="match status" value="1"/>
</dbReference>
<name>A0ABU5GXH2_9BACT</name>
<comment type="caution">
    <text evidence="2">The sequence shown here is derived from an EMBL/GenBank/DDBJ whole genome shotgun (WGS) entry which is preliminary data.</text>
</comment>
<sequence length="359" mass="38642">MKSPPEAPPSKGTSAWHRARVGDRVVYSFSANRAPGRSGGEARAVAGRLVLEVVAVQQPWAWLKLSFTDDAGKPLSNPRLARELHLPMRMDASRPLEVPREGTESVEQPSAAGRTWEAKRYVRDNRPSDGPMENRLYAVSPGPLYLTNGLLDASTTLSGFGDTGGNQLTLVEVRQGAEGGTATAPALERPFGPGTWYDLRLSMPDHNGVERTCFSAEQGHVLRVQGPAPTAGGEPCPSFAEAEVVPLEQSLMELLSEAIGTTRWPPPKTTATSRGTFSGEGRNVASLTFDTPETEGSTRKVRYETYAADPWDASLAGLAQEARFRTLTEGVDRLGAKGKREPEAFTKLSAWGVWAGSAK</sequence>
<reference evidence="2 3" key="1">
    <citation type="submission" date="2023-12" db="EMBL/GenBank/DDBJ databases">
        <title>the genome sequence of Hyalangium sp. s54d21.</title>
        <authorList>
            <person name="Zhang X."/>
        </authorList>
    </citation>
    <scope>NUCLEOTIDE SEQUENCE [LARGE SCALE GENOMIC DNA]</scope>
    <source>
        <strain evidence="3">s54d21</strain>
    </source>
</reference>
<dbReference type="InterPro" id="IPR045712">
    <property type="entry name" value="DUF6068"/>
</dbReference>
<evidence type="ECO:0000313" key="3">
    <source>
        <dbReference type="Proteomes" id="UP001291309"/>
    </source>
</evidence>
<evidence type="ECO:0000313" key="2">
    <source>
        <dbReference type="EMBL" id="MDY7225889.1"/>
    </source>
</evidence>
<dbReference type="RefSeq" id="WP_321544615.1">
    <property type="nucleotide sequence ID" value="NZ_JAXIVS010000002.1"/>
</dbReference>
<organism evidence="2 3">
    <name type="scientific">Hyalangium rubrum</name>
    <dbReference type="NCBI Taxonomy" id="3103134"/>
    <lineage>
        <taxon>Bacteria</taxon>
        <taxon>Pseudomonadati</taxon>
        <taxon>Myxococcota</taxon>
        <taxon>Myxococcia</taxon>
        <taxon>Myxococcales</taxon>
        <taxon>Cystobacterineae</taxon>
        <taxon>Archangiaceae</taxon>
        <taxon>Hyalangium</taxon>
    </lineage>
</organism>
<evidence type="ECO:0000256" key="1">
    <source>
        <dbReference type="SAM" id="MobiDB-lite"/>
    </source>
</evidence>